<keyword evidence="4 6" id="KW-1133">Transmembrane helix</keyword>
<dbReference type="PANTHER" id="PTHR30086">
    <property type="entry name" value="ARGININE EXPORTER PROTEIN ARGO"/>
    <property type="match status" value="1"/>
</dbReference>
<dbReference type="STRING" id="1206085.SAMN05443575_1990"/>
<feature type="transmembrane region" description="Helical" evidence="6">
    <location>
        <begin position="157"/>
        <end position="182"/>
    </location>
</feature>
<keyword evidence="5 6" id="KW-0472">Membrane</keyword>
<dbReference type="PIRSF" id="PIRSF006324">
    <property type="entry name" value="LeuE"/>
    <property type="match status" value="1"/>
</dbReference>
<evidence type="ECO:0000313" key="7">
    <source>
        <dbReference type="EMBL" id="SHG31250.1"/>
    </source>
</evidence>
<feature type="transmembrane region" description="Helical" evidence="6">
    <location>
        <begin position="120"/>
        <end position="145"/>
    </location>
</feature>
<sequence length="221" mass="22833">MPSLSTLTTFVLVVAAFAAVPGPSNLYVTAQGLRGGRRVALAAALGCALAAAAYAVATTFGLAALLASSAPALSALHYLGGAYLLFLGVRAWRAGGRIGEQPPAQAASDERDIASRRRRAFVQGVVVELSNPKVALFFLAFFPQFVHRGSGSVTGQLVVLGAVFCVVGLLSDSIYALLAGALRQRIGSSRRLLGTSTRASGVLYLGLGGWSIWSGARVRAQ</sequence>
<keyword evidence="3 6" id="KW-0812">Transmembrane</keyword>
<dbReference type="GO" id="GO:0005886">
    <property type="term" value="C:plasma membrane"/>
    <property type="evidence" value="ECO:0007669"/>
    <property type="project" value="UniProtKB-SubCell"/>
</dbReference>
<accession>A0A1M5ITF7</accession>
<dbReference type="GO" id="GO:0015171">
    <property type="term" value="F:amino acid transmembrane transporter activity"/>
    <property type="evidence" value="ECO:0007669"/>
    <property type="project" value="TreeGrafter"/>
</dbReference>
<dbReference type="Pfam" id="PF01810">
    <property type="entry name" value="LysE"/>
    <property type="match status" value="1"/>
</dbReference>
<name>A0A1M5ITF7_9ACTN</name>
<dbReference type="AlphaFoldDB" id="A0A1M5ITF7"/>
<evidence type="ECO:0000256" key="6">
    <source>
        <dbReference type="SAM" id="Phobius"/>
    </source>
</evidence>
<dbReference type="InterPro" id="IPR001123">
    <property type="entry name" value="LeuE-type"/>
</dbReference>
<evidence type="ECO:0000256" key="3">
    <source>
        <dbReference type="ARBA" id="ARBA00022692"/>
    </source>
</evidence>
<dbReference type="EMBL" id="FQVU01000002">
    <property type="protein sequence ID" value="SHG31250.1"/>
    <property type="molecule type" value="Genomic_DNA"/>
</dbReference>
<comment type="subcellular location">
    <subcellularLocation>
        <location evidence="1">Cell membrane</location>
        <topology evidence="1">Multi-pass membrane protein</topology>
    </subcellularLocation>
</comment>
<feature type="transmembrane region" description="Helical" evidence="6">
    <location>
        <begin position="72"/>
        <end position="92"/>
    </location>
</feature>
<evidence type="ECO:0000256" key="4">
    <source>
        <dbReference type="ARBA" id="ARBA00022989"/>
    </source>
</evidence>
<keyword evidence="8" id="KW-1185">Reference proteome</keyword>
<evidence type="ECO:0000313" key="8">
    <source>
        <dbReference type="Proteomes" id="UP000186132"/>
    </source>
</evidence>
<proteinExistence type="predicted"/>
<dbReference type="RefSeq" id="WP_073389217.1">
    <property type="nucleotide sequence ID" value="NZ_FQVU01000002.1"/>
</dbReference>
<keyword evidence="2" id="KW-1003">Cell membrane</keyword>
<feature type="transmembrane region" description="Helical" evidence="6">
    <location>
        <begin position="40"/>
        <end position="66"/>
    </location>
</feature>
<organism evidence="7 8">
    <name type="scientific">Jatrophihabitans endophyticus</name>
    <dbReference type="NCBI Taxonomy" id="1206085"/>
    <lineage>
        <taxon>Bacteria</taxon>
        <taxon>Bacillati</taxon>
        <taxon>Actinomycetota</taxon>
        <taxon>Actinomycetes</taxon>
        <taxon>Jatrophihabitantales</taxon>
        <taxon>Jatrophihabitantaceae</taxon>
        <taxon>Jatrophihabitans</taxon>
    </lineage>
</organism>
<evidence type="ECO:0000256" key="1">
    <source>
        <dbReference type="ARBA" id="ARBA00004651"/>
    </source>
</evidence>
<dbReference type="OrthoDB" id="3175972at2"/>
<dbReference type="PANTHER" id="PTHR30086:SF20">
    <property type="entry name" value="ARGININE EXPORTER PROTEIN ARGO-RELATED"/>
    <property type="match status" value="1"/>
</dbReference>
<protein>
    <submittedName>
        <fullName evidence="7">Threonine/homoserine/homoserine lactone efflux protein</fullName>
    </submittedName>
</protein>
<evidence type="ECO:0000256" key="5">
    <source>
        <dbReference type="ARBA" id="ARBA00023136"/>
    </source>
</evidence>
<evidence type="ECO:0000256" key="2">
    <source>
        <dbReference type="ARBA" id="ARBA00022475"/>
    </source>
</evidence>
<reference evidence="7 8" key="1">
    <citation type="submission" date="2016-11" db="EMBL/GenBank/DDBJ databases">
        <authorList>
            <person name="Jaros S."/>
            <person name="Januszkiewicz K."/>
            <person name="Wedrychowicz H."/>
        </authorList>
    </citation>
    <scope>NUCLEOTIDE SEQUENCE [LARGE SCALE GENOMIC DNA]</scope>
    <source>
        <strain evidence="7 8">DSM 45627</strain>
    </source>
</reference>
<dbReference type="Proteomes" id="UP000186132">
    <property type="component" value="Unassembled WGS sequence"/>
</dbReference>
<feature type="transmembrane region" description="Helical" evidence="6">
    <location>
        <begin position="6"/>
        <end position="28"/>
    </location>
</feature>
<gene>
    <name evidence="7" type="ORF">SAMN05443575_1990</name>
</gene>